<dbReference type="InterPro" id="IPR012340">
    <property type="entry name" value="NA-bd_OB-fold"/>
</dbReference>
<organism evidence="3 4">
    <name type="scientific">Jeotgalibacillus malaysiensis</name>
    <dbReference type="NCBI Taxonomy" id="1508404"/>
    <lineage>
        <taxon>Bacteria</taxon>
        <taxon>Bacillati</taxon>
        <taxon>Bacillota</taxon>
        <taxon>Bacilli</taxon>
        <taxon>Bacillales</taxon>
        <taxon>Caryophanaceae</taxon>
        <taxon>Jeotgalibacillus</taxon>
    </lineage>
</organism>
<keyword evidence="3" id="KW-0614">Plasmid</keyword>
<dbReference type="Gene3D" id="2.40.50.140">
    <property type="entry name" value="Nucleic acid-binding proteins"/>
    <property type="match status" value="1"/>
</dbReference>
<reference evidence="3 4" key="1">
    <citation type="submission" date="2014-08" db="EMBL/GenBank/DDBJ databases">
        <title>Complete genome of a marine bacteria Jeotgalibacillus malaysiensis.</title>
        <authorList>
            <person name="Yaakop A.S."/>
            <person name="Chan K.-G."/>
            <person name="Goh K.M."/>
        </authorList>
    </citation>
    <scope>NUCLEOTIDE SEQUENCE [LARGE SCALE GENOMIC DNA]</scope>
    <source>
        <strain evidence="3 4">D5</strain>
        <plasmid evidence="4">Plasmid</plasmid>
    </source>
</reference>
<evidence type="ECO:0000313" key="4">
    <source>
        <dbReference type="Proteomes" id="UP000031449"/>
    </source>
</evidence>
<protein>
    <submittedName>
        <fullName evidence="3">DNA-dirted DNA polymerase</fullName>
        <ecNumber evidence="3">2.7.7.7</ecNumber>
    </submittedName>
</protein>
<dbReference type="AlphaFoldDB" id="A0A0B5B084"/>
<dbReference type="GO" id="GO:0008408">
    <property type="term" value="F:3'-5' exonuclease activity"/>
    <property type="evidence" value="ECO:0007669"/>
    <property type="project" value="InterPro"/>
</dbReference>
<dbReference type="EMBL" id="CP009417">
    <property type="protein sequence ID" value="AJD93599.1"/>
    <property type="molecule type" value="Genomic_DNA"/>
</dbReference>
<geneLocation type="plasmid" evidence="4"/>
<dbReference type="GO" id="GO:0003887">
    <property type="term" value="F:DNA-directed DNA polymerase activity"/>
    <property type="evidence" value="ECO:0007669"/>
    <property type="project" value="UniProtKB-EC"/>
</dbReference>
<proteinExistence type="predicted"/>
<dbReference type="PANTHER" id="PTHR32294:SF0">
    <property type="entry name" value="DNA POLYMERASE III SUBUNIT ALPHA"/>
    <property type="match status" value="1"/>
</dbReference>
<dbReference type="BioCyc" id="JESP1508404:G14D9-13605-MONOMER"/>
<dbReference type="Pfam" id="PF01336">
    <property type="entry name" value="tRNA_anti-codon"/>
    <property type="match status" value="1"/>
</dbReference>
<dbReference type="InterPro" id="IPR029460">
    <property type="entry name" value="DNAPol_HHH"/>
</dbReference>
<gene>
    <name evidence="3" type="ORF">JMA_42820</name>
</gene>
<name>A0A0B5B084_9BACL</name>
<evidence type="ECO:0000259" key="2">
    <source>
        <dbReference type="Pfam" id="PF14579"/>
    </source>
</evidence>
<dbReference type="InterPro" id="IPR004805">
    <property type="entry name" value="DnaE2/DnaE/PolC"/>
</dbReference>
<sequence length="377" mass="42463">MTVCKNRGIAVLSPDVNYSMQDFSVDGKSIRFGFGGIRNMGSYGELIIEERDQNGLFTSLYNFIERMSISHGINRRRIEALIYSGALDSFPGTRQEKLNMIDVFTGIASIAKGDRDNGTKSLLSTSLFTPMYDKFFTLTGAREMSEKLRLEKEREYTGFYVSGHPLNEYESVFKNPSIKNFYSIQQILPNSIDSEDGVEEDIVFENAFDGEMVRIAGVVQELEVRETKSHQLMANIVIEDVSASVKGIIFPTIYSQNVHRLKNGEVLAFYGKIEVSEFGTQFLVNGIETMDELMTPDSVANLTLYLDSDLSEARYEFEELMNIFEKSDTPNRIPVTIVMGGKTYSTRQGKAILGNTKLATIIKLQELLGRNSVQVQY</sequence>
<evidence type="ECO:0000313" key="3">
    <source>
        <dbReference type="EMBL" id="AJD93599.1"/>
    </source>
</evidence>
<dbReference type="GO" id="GO:0003676">
    <property type="term" value="F:nucleic acid binding"/>
    <property type="evidence" value="ECO:0007669"/>
    <property type="project" value="InterPro"/>
</dbReference>
<evidence type="ECO:0000259" key="1">
    <source>
        <dbReference type="Pfam" id="PF01336"/>
    </source>
</evidence>
<dbReference type="InterPro" id="IPR004365">
    <property type="entry name" value="NA-bd_OB_tRNA"/>
</dbReference>
<keyword evidence="3" id="KW-0548">Nucleotidyltransferase</keyword>
<dbReference type="EC" id="2.7.7.7" evidence="3"/>
<dbReference type="Pfam" id="PF14579">
    <property type="entry name" value="HHH_6"/>
    <property type="match status" value="1"/>
</dbReference>
<feature type="domain" description="DNA polymerase helix-hairpin-helix motif" evidence="2">
    <location>
        <begin position="8"/>
        <end position="96"/>
    </location>
</feature>
<keyword evidence="3" id="KW-0808">Transferase</keyword>
<accession>A0A0B5B084</accession>
<dbReference type="OrthoDB" id="9803237at2"/>
<dbReference type="HOGENOM" id="CLU_001600_5_1_9"/>
<dbReference type="SUPFAM" id="SSF50249">
    <property type="entry name" value="Nucleic acid-binding proteins"/>
    <property type="match status" value="1"/>
</dbReference>
<dbReference type="GO" id="GO:0006260">
    <property type="term" value="P:DNA replication"/>
    <property type="evidence" value="ECO:0007669"/>
    <property type="project" value="InterPro"/>
</dbReference>
<feature type="domain" description="OB" evidence="1">
    <location>
        <begin position="213"/>
        <end position="288"/>
    </location>
</feature>
<dbReference type="CDD" id="cd04485">
    <property type="entry name" value="DnaE_OBF"/>
    <property type="match status" value="1"/>
</dbReference>
<keyword evidence="4" id="KW-1185">Reference proteome</keyword>
<dbReference type="Gene3D" id="1.10.150.870">
    <property type="match status" value="1"/>
</dbReference>
<dbReference type="PANTHER" id="PTHR32294">
    <property type="entry name" value="DNA POLYMERASE III SUBUNIT ALPHA"/>
    <property type="match status" value="1"/>
</dbReference>
<dbReference type="Proteomes" id="UP000031449">
    <property type="component" value="Plasmid unnamed"/>
</dbReference>
<dbReference type="KEGG" id="jeo:JMA_42820"/>